<dbReference type="AlphaFoldDB" id="A0A0P7YP15"/>
<dbReference type="SMART" id="SM00112">
    <property type="entry name" value="CA"/>
    <property type="match status" value="3"/>
</dbReference>
<dbReference type="Gene3D" id="2.60.40.60">
    <property type="entry name" value="Cadherins"/>
    <property type="match status" value="4"/>
</dbReference>
<feature type="domain" description="Cadherin" evidence="7">
    <location>
        <begin position="375"/>
        <end position="486"/>
    </location>
</feature>
<evidence type="ECO:0000256" key="4">
    <source>
        <dbReference type="ARBA" id="ARBA00023136"/>
    </source>
</evidence>
<dbReference type="GO" id="GO:0016342">
    <property type="term" value="C:catenin complex"/>
    <property type="evidence" value="ECO:0007669"/>
    <property type="project" value="TreeGrafter"/>
</dbReference>
<dbReference type="InterPro" id="IPR002126">
    <property type="entry name" value="Cadherin-like_dom"/>
</dbReference>
<feature type="domain" description="Cadherin" evidence="7">
    <location>
        <begin position="48"/>
        <end position="144"/>
    </location>
</feature>
<evidence type="ECO:0000256" key="3">
    <source>
        <dbReference type="ARBA" id="ARBA00022837"/>
    </source>
</evidence>
<dbReference type="GO" id="GO:0016477">
    <property type="term" value="P:cell migration"/>
    <property type="evidence" value="ECO:0007669"/>
    <property type="project" value="TreeGrafter"/>
</dbReference>
<protein>
    <submittedName>
        <fullName evidence="8">Cadherin-related family member 5-like</fullName>
    </submittedName>
</protein>
<keyword evidence="4 6" id="KW-0472">Membrane</keyword>
<dbReference type="InterPro" id="IPR039808">
    <property type="entry name" value="Cadherin"/>
</dbReference>
<keyword evidence="6" id="KW-1133">Transmembrane helix</keyword>
<evidence type="ECO:0000313" key="8">
    <source>
        <dbReference type="EMBL" id="KPP69616.1"/>
    </source>
</evidence>
<evidence type="ECO:0000259" key="7">
    <source>
        <dbReference type="PROSITE" id="PS50268"/>
    </source>
</evidence>
<name>A0A0P7YP15_SCLFO</name>
<dbReference type="PROSITE" id="PS50268">
    <property type="entry name" value="CADHERIN_2"/>
    <property type="match status" value="4"/>
</dbReference>
<keyword evidence="2" id="KW-0677">Repeat</keyword>
<evidence type="ECO:0000256" key="5">
    <source>
        <dbReference type="PROSITE-ProRule" id="PRU00043"/>
    </source>
</evidence>
<gene>
    <name evidence="8" type="ORF">Z043_111616</name>
</gene>
<feature type="domain" description="Cadherin" evidence="7">
    <location>
        <begin position="146"/>
        <end position="250"/>
    </location>
</feature>
<keyword evidence="3 5" id="KW-0106">Calcium</keyword>
<dbReference type="CDD" id="cd11304">
    <property type="entry name" value="Cadherin_repeat"/>
    <property type="match status" value="2"/>
</dbReference>
<dbReference type="GO" id="GO:0008013">
    <property type="term" value="F:beta-catenin binding"/>
    <property type="evidence" value="ECO:0007669"/>
    <property type="project" value="TreeGrafter"/>
</dbReference>
<dbReference type="PANTHER" id="PTHR24027:SF431">
    <property type="entry name" value="CADHERIN-RELATED FAMILY MEMBER 5-LIKE ISOFORM X1"/>
    <property type="match status" value="1"/>
</dbReference>
<keyword evidence="6" id="KW-0812">Transmembrane</keyword>
<feature type="transmembrane region" description="Helical" evidence="6">
    <location>
        <begin position="501"/>
        <end position="522"/>
    </location>
</feature>
<dbReference type="GO" id="GO:0045296">
    <property type="term" value="F:cadherin binding"/>
    <property type="evidence" value="ECO:0007669"/>
    <property type="project" value="TreeGrafter"/>
</dbReference>
<evidence type="ECO:0000256" key="2">
    <source>
        <dbReference type="ARBA" id="ARBA00022737"/>
    </source>
</evidence>
<proteinExistence type="predicted"/>
<sequence>MRCHRRYPVLETPPKPRLCLGNLNAAKKHSSRAESRANLCLGGQDIFASIRENSPTGEFIANVSIAGDPGANSVRLCLTGENADWFFLEEKTIRLNSSLSRALDKELHGSVLLAALTCYEGETIQSEYRIMVEILNENDNKPVFLEETIQPVNISELAAVNSTVFTVKAIDADDDTIMYVIDKQLPDASYFRIDLPNSGKVILVKALDYETQSQLQLIIYAIEMSTKERYNASATITVNVLDGDDLYPQFQPCTPLSQDRGHVICTNPVYRANITETMQNITLTFSPGPIHAVDGDIGLGTHVLYTILSGADNGRFRINNITGEVTLTKAVEDRLLTPTFKLDIMASQVDDPKKYSIATAMVLVLAENYFAPEFNSSTYQGFIMEGVGSSSLVSTYGNKVLVLQAIDRDFKDGINPKIHYSLRPKSNNTKLYHITQEGHLIARTSNLRASEKHFLEVLATDQESGEVVKTSVDIEVLQRGQKAPRSPFGSVGLYSLNMDTVLVGGITGVLLLLLVAALLALLQLARQWRQSQDPVDRASVAQGKHPNV</sequence>
<feature type="domain" description="Cadherin" evidence="7">
    <location>
        <begin position="266"/>
        <end position="374"/>
    </location>
</feature>
<dbReference type="InterPro" id="IPR015919">
    <property type="entry name" value="Cadherin-like_sf"/>
</dbReference>
<dbReference type="Proteomes" id="UP000034805">
    <property type="component" value="Unassembled WGS sequence"/>
</dbReference>
<evidence type="ECO:0000256" key="6">
    <source>
        <dbReference type="SAM" id="Phobius"/>
    </source>
</evidence>
<dbReference type="PRINTS" id="PR00205">
    <property type="entry name" value="CADHERIN"/>
</dbReference>
<feature type="non-terminal residue" evidence="8">
    <location>
        <position position="548"/>
    </location>
</feature>
<comment type="subcellular location">
    <subcellularLocation>
        <location evidence="1">Membrane</location>
    </subcellularLocation>
</comment>
<accession>A0A0P7YP15</accession>
<organism evidence="8 9">
    <name type="scientific">Scleropages formosus</name>
    <name type="common">Asian bonytongue</name>
    <name type="synonym">Osteoglossum formosum</name>
    <dbReference type="NCBI Taxonomy" id="113540"/>
    <lineage>
        <taxon>Eukaryota</taxon>
        <taxon>Metazoa</taxon>
        <taxon>Chordata</taxon>
        <taxon>Craniata</taxon>
        <taxon>Vertebrata</taxon>
        <taxon>Euteleostomi</taxon>
        <taxon>Actinopterygii</taxon>
        <taxon>Neopterygii</taxon>
        <taxon>Teleostei</taxon>
        <taxon>Osteoglossocephala</taxon>
        <taxon>Osteoglossomorpha</taxon>
        <taxon>Osteoglossiformes</taxon>
        <taxon>Osteoglossidae</taxon>
        <taxon>Scleropages</taxon>
    </lineage>
</organism>
<dbReference type="PANTHER" id="PTHR24027">
    <property type="entry name" value="CADHERIN-23"/>
    <property type="match status" value="1"/>
</dbReference>
<dbReference type="SUPFAM" id="SSF49313">
    <property type="entry name" value="Cadherin-like"/>
    <property type="match status" value="3"/>
</dbReference>
<evidence type="ECO:0000256" key="1">
    <source>
        <dbReference type="ARBA" id="ARBA00004370"/>
    </source>
</evidence>
<dbReference type="GO" id="GO:0007156">
    <property type="term" value="P:homophilic cell adhesion via plasma membrane adhesion molecules"/>
    <property type="evidence" value="ECO:0007669"/>
    <property type="project" value="InterPro"/>
</dbReference>
<dbReference type="GO" id="GO:0005509">
    <property type="term" value="F:calcium ion binding"/>
    <property type="evidence" value="ECO:0007669"/>
    <property type="project" value="UniProtKB-UniRule"/>
</dbReference>
<comment type="caution">
    <text evidence="8">The sequence shown here is derived from an EMBL/GenBank/DDBJ whole genome shotgun (WGS) entry which is preliminary data.</text>
</comment>
<dbReference type="EMBL" id="JARO02003871">
    <property type="protein sequence ID" value="KPP69616.1"/>
    <property type="molecule type" value="Genomic_DNA"/>
</dbReference>
<evidence type="ECO:0000313" key="9">
    <source>
        <dbReference type="Proteomes" id="UP000034805"/>
    </source>
</evidence>
<dbReference type="Pfam" id="PF00028">
    <property type="entry name" value="Cadherin"/>
    <property type="match status" value="2"/>
</dbReference>
<reference evidence="8 9" key="1">
    <citation type="submission" date="2015-08" db="EMBL/GenBank/DDBJ databases">
        <title>The genome of the Asian arowana (Scleropages formosus).</title>
        <authorList>
            <person name="Tan M.H."/>
            <person name="Gan H.M."/>
            <person name="Croft L.J."/>
            <person name="Austin C.M."/>
        </authorList>
    </citation>
    <scope>NUCLEOTIDE SEQUENCE [LARGE SCALE GENOMIC DNA]</scope>
    <source>
        <strain evidence="8">Aro1</strain>
    </source>
</reference>